<keyword evidence="2 4" id="KW-0479">Metal-binding</keyword>
<dbReference type="RefSeq" id="WP_202921413.1">
    <property type="nucleotide sequence ID" value="NZ_CP036274.1"/>
</dbReference>
<dbReference type="InterPro" id="IPR036909">
    <property type="entry name" value="Cyt_c-like_dom_sf"/>
</dbReference>
<dbReference type="GO" id="GO:0046872">
    <property type="term" value="F:metal ion binding"/>
    <property type="evidence" value="ECO:0007669"/>
    <property type="project" value="UniProtKB-KW"/>
</dbReference>
<evidence type="ECO:0000313" key="7">
    <source>
        <dbReference type="EMBL" id="QDU31631.1"/>
    </source>
</evidence>
<evidence type="ECO:0000313" key="8">
    <source>
        <dbReference type="Proteomes" id="UP000315017"/>
    </source>
</evidence>
<feature type="domain" description="Cytochrome c" evidence="6">
    <location>
        <begin position="271"/>
        <end position="391"/>
    </location>
</feature>
<dbReference type="AlphaFoldDB" id="A0A517YN40"/>
<dbReference type="InterPro" id="IPR050597">
    <property type="entry name" value="Cytochrome_c_Oxidase_Subunit"/>
</dbReference>
<dbReference type="KEGG" id="aagg:ETAA8_67910"/>
<dbReference type="SUPFAM" id="SSF46626">
    <property type="entry name" value="Cytochrome c"/>
    <property type="match status" value="2"/>
</dbReference>
<dbReference type="Pfam" id="PF00034">
    <property type="entry name" value="Cytochrom_C"/>
    <property type="match status" value="2"/>
</dbReference>
<feature type="chain" id="PRO_5021895464" evidence="5">
    <location>
        <begin position="20"/>
        <end position="412"/>
    </location>
</feature>
<keyword evidence="3 4" id="KW-0408">Iron</keyword>
<evidence type="ECO:0000256" key="2">
    <source>
        <dbReference type="ARBA" id="ARBA00022723"/>
    </source>
</evidence>
<dbReference type="Gene3D" id="1.10.760.10">
    <property type="entry name" value="Cytochrome c-like domain"/>
    <property type="match status" value="2"/>
</dbReference>
<dbReference type="PROSITE" id="PS51257">
    <property type="entry name" value="PROKAR_LIPOPROTEIN"/>
    <property type="match status" value="1"/>
</dbReference>
<dbReference type="PANTHER" id="PTHR33751:SF13">
    <property type="entry name" value="CYTOCHROME BC1 COMPLEX CYTOCHROME C SUBUNIT"/>
    <property type="match status" value="1"/>
</dbReference>
<reference evidence="7 8" key="1">
    <citation type="submission" date="2019-02" db="EMBL/GenBank/DDBJ databases">
        <title>Deep-cultivation of Planctomycetes and their phenomic and genomic characterization uncovers novel biology.</title>
        <authorList>
            <person name="Wiegand S."/>
            <person name="Jogler M."/>
            <person name="Boedeker C."/>
            <person name="Pinto D."/>
            <person name="Vollmers J."/>
            <person name="Rivas-Marin E."/>
            <person name="Kohn T."/>
            <person name="Peeters S.H."/>
            <person name="Heuer A."/>
            <person name="Rast P."/>
            <person name="Oberbeckmann S."/>
            <person name="Bunk B."/>
            <person name="Jeske O."/>
            <person name="Meyerdierks A."/>
            <person name="Storesund J.E."/>
            <person name="Kallscheuer N."/>
            <person name="Luecker S."/>
            <person name="Lage O.M."/>
            <person name="Pohl T."/>
            <person name="Merkel B.J."/>
            <person name="Hornburger P."/>
            <person name="Mueller R.-W."/>
            <person name="Bruemmer F."/>
            <person name="Labrenz M."/>
            <person name="Spormann A.M."/>
            <person name="Op den Camp H."/>
            <person name="Overmann J."/>
            <person name="Amann R."/>
            <person name="Jetten M.S.M."/>
            <person name="Mascher T."/>
            <person name="Medema M.H."/>
            <person name="Devos D.P."/>
            <person name="Kaster A.-K."/>
            <person name="Ovreas L."/>
            <person name="Rohde M."/>
            <person name="Galperin M.Y."/>
            <person name="Jogler C."/>
        </authorList>
    </citation>
    <scope>NUCLEOTIDE SEQUENCE [LARGE SCALE GENOMIC DNA]</scope>
    <source>
        <strain evidence="7 8">ETA_A8</strain>
    </source>
</reference>
<keyword evidence="5" id="KW-0732">Signal</keyword>
<dbReference type="Proteomes" id="UP000315017">
    <property type="component" value="Chromosome"/>
</dbReference>
<sequence length="412" mass="45264" precursor="true">MNLRWILCLLLLVSGLLTAGCGSPPPQFRRYSTFIRQVEDQVPKDENGKAFRFSAQQRQDLDEILAALFGTPNDPLIPAVKDVDMTQVMTSGPLMVAAGAVGSDAQGRARGLYREHCAHCHGITGDGAGPTAAFLNPYPRDYRRGTFKFKSTPVGAKPTHADLRKIIVEGIPGTAMPSFLLLPESEIDAVVEYVRYLSVRGEVERNLLSQWAEQNLGPDERLINDPANPSPEKVAVIQDVVAGVVGSWIAAESEALAVAGRPEMTGKELAESIQTGKQLFQGTRANCASCHGVSALGDGQTNLYDKWTEEFITAKADPKLIREFTGLGMLQPRNLKPRNLRMGIFRGGRRPLDIFWRIRNGIDGAQMPAAKIDALSDQEIWHIVNYVQSLPYEPISDPRQNVPEPANAREIR</sequence>
<evidence type="ECO:0000256" key="5">
    <source>
        <dbReference type="SAM" id="SignalP"/>
    </source>
</evidence>
<evidence type="ECO:0000259" key="6">
    <source>
        <dbReference type="PROSITE" id="PS51007"/>
    </source>
</evidence>
<evidence type="ECO:0000256" key="4">
    <source>
        <dbReference type="PROSITE-ProRule" id="PRU00433"/>
    </source>
</evidence>
<protein>
    <submittedName>
        <fullName evidence="7">Cytochrome c</fullName>
    </submittedName>
</protein>
<dbReference type="PANTHER" id="PTHR33751">
    <property type="entry name" value="CBB3-TYPE CYTOCHROME C OXIDASE SUBUNIT FIXP"/>
    <property type="match status" value="1"/>
</dbReference>
<dbReference type="InterPro" id="IPR009056">
    <property type="entry name" value="Cyt_c-like_dom"/>
</dbReference>
<feature type="signal peptide" evidence="5">
    <location>
        <begin position="1"/>
        <end position="19"/>
    </location>
</feature>
<dbReference type="GO" id="GO:0020037">
    <property type="term" value="F:heme binding"/>
    <property type="evidence" value="ECO:0007669"/>
    <property type="project" value="InterPro"/>
</dbReference>
<organism evidence="7 8">
    <name type="scientific">Anatilimnocola aggregata</name>
    <dbReference type="NCBI Taxonomy" id="2528021"/>
    <lineage>
        <taxon>Bacteria</taxon>
        <taxon>Pseudomonadati</taxon>
        <taxon>Planctomycetota</taxon>
        <taxon>Planctomycetia</taxon>
        <taxon>Pirellulales</taxon>
        <taxon>Pirellulaceae</taxon>
        <taxon>Anatilimnocola</taxon>
    </lineage>
</organism>
<dbReference type="PROSITE" id="PS51007">
    <property type="entry name" value="CYTC"/>
    <property type="match status" value="2"/>
</dbReference>
<gene>
    <name evidence="7" type="ORF">ETAA8_67910</name>
</gene>
<dbReference type="GO" id="GO:0009055">
    <property type="term" value="F:electron transfer activity"/>
    <property type="evidence" value="ECO:0007669"/>
    <property type="project" value="InterPro"/>
</dbReference>
<keyword evidence="1 4" id="KW-0349">Heme</keyword>
<evidence type="ECO:0000256" key="1">
    <source>
        <dbReference type="ARBA" id="ARBA00022617"/>
    </source>
</evidence>
<proteinExistence type="predicted"/>
<evidence type="ECO:0000256" key="3">
    <source>
        <dbReference type="ARBA" id="ARBA00023004"/>
    </source>
</evidence>
<accession>A0A517YN40</accession>
<name>A0A517YN40_9BACT</name>
<dbReference type="EMBL" id="CP036274">
    <property type="protein sequence ID" value="QDU31631.1"/>
    <property type="molecule type" value="Genomic_DNA"/>
</dbReference>
<feature type="domain" description="Cytochrome c" evidence="6">
    <location>
        <begin position="102"/>
        <end position="198"/>
    </location>
</feature>
<keyword evidence="8" id="KW-1185">Reference proteome</keyword>